<dbReference type="STRING" id="741276.A0A2S5BIM0"/>
<dbReference type="InterPro" id="IPR039301">
    <property type="entry name" value="Sip5/DA2"/>
</dbReference>
<comment type="similarity">
    <text evidence="1">Belongs to the SIP5 family.</text>
</comment>
<feature type="compositionally biased region" description="Low complexity" evidence="3">
    <location>
        <begin position="1"/>
        <end position="12"/>
    </location>
</feature>
<feature type="compositionally biased region" description="Basic and acidic residues" evidence="3">
    <location>
        <begin position="599"/>
        <end position="618"/>
    </location>
</feature>
<dbReference type="GO" id="GO:0005737">
    <property type="term" value="C:cytoplasm"/>
    <property type="evidence" value="ECO:0007669"/>
    <property type="project" value="TreeGrafter"/>
</dbReference>
<keyword evidence="6" id="KW-1185">Reference proteome</keyword>
<dbReference type="GO" id="GO:0008270">
    <property type="term" value="F:zinc ion binding"/>
    <property type="evidence" value="ECO:0007669"/>
    <property type="project" value="UniProtKB-KW"/>
</dbReference>
<keyword evidence="2" id="KW-0479">Metal-binding</keyword>
<dbReference type="Proteomes" id="UP000237144">
    <property type="component" value="Unassembled WGS sequence"/>
</dbReference>
<dbReference type="OrthoDB" id="21471at2759"/>
<comment type="caution">
    <text evidence="5">The sequence shown here is derived from an EMBL/GenBank/DDBJ whole genome shotgun (WGS) entry which is preliminary data.</text>
</comment>
<feature type="compositionally biased region" description="Low complexity" evidence="3">
    <location>
        <begin position="279"/>
        <end position="297"/>
    </location>
</feature>
<dbReference type="PROSITE" id="PS50089">
    <property type="entry name" value="ZF_RING_2"/>
    <property type="match status" value="1"/>
</dbReference>
<evidence type="ECO:0000256" key="3">
    <source>
        <dbReference type="SAM" id="MobiDB-lite"/>
    </source>
</evidence>
<feature type="region of interest" description="Disordered" evidence="3">
    <location>
        <begin position="387"/>
        <end position="412"/>
    </location>
</feature>
<evidence type="ECO:0000313" key="6">
    <source>
        <dbReference type="Proteomes" id="UP000237144"/>
    </source>
</evidence>
<accession>A0A2S5BIM0</accession>
<keyword evidence="2" id="KW-0862">Zinc</keyword>
<proteinExistence type="inferred from homology"/>
<feature type="compositionally biased region" description="Basic residues" evidence="3">
    <location>
        <begin position="397"/>
        <end position="406"/>
    </location>
</feature>
<feature type="compositionally biased region" description="Low complexity" evidence="3">
    <location>
        <begin position="456"/>
        <end position="476"/>
    </location>
</feature>
<dbReference type="EMBL" id="PJQD01000002">
    <property type="protein sequence ID" value="POY76626.1"/>
    <property type="molecule type" value="Genomic_DNA"/>
</dbReference>
<name>A0A2S5BIM0_9BASI</name>
<sequence>MGNSQSHSQSGEGRSGGRVSGLRSRSSTVNSLASRVVSSHKSASASTSGATADEPTIDLKKQVDGGWLTPQTNLYARIDYSRPTVHRLIVEKRLAPFYLGLQDFEEEWEVEAIVEALDDAERQATQNLKDAHAAAVEAANEAEAAQLSAPTGTRKHKDAVGAFNTAVLHRERLAEMVKQRDKRGGGALQTTDKSQHATLYQQNAVECPICFLYYPSNMVHTRCCDQPICTECFIQIKRAEPTPTHLESEPAACPFCMEPNFGCVYEKPSGGRPSIEQTASDASGSSTGSNASPTSPAAERRSRRKSFAHTEKEVVTTDMIHPDWEAKLEQMKAVVARRANRRIVFRQVGDRLIPVGITSGRGDEGATPTMAATSLPPGLLSQIAAALDASNENGGSSRRRSRGSRRRSNDEMTQLLESLGLGGGADIEELMLQEAMRQSQLEEEERQKKAQTQTYSASGESAARAAQAPPASATSAFRVDEDPATERMLSEAMSGSVSPALSAPASPPRLSLAPTSTLPAYLVSTSPTGPQPISEAGLDLPSTPTEPQPIISEVGAAKPTQPARPDPPLPAASFASETSNISAPSASSSQGYLPLPEDGGNHHMEQQQHKHAAGEHVEVGSPQPLIQL</sequence>
<feature type="region of interest" description="Disordered" evidence="3">
    <location>
        <begin position="437"/>
        <end position="478"/>
    </location>
</feature>
<gene>
    <name evidence="5" type="ORF">BMF94_0217</name>
</gene>
<dbReference type="AlphaFoldDB" id="A0A2S5BIM0"/>
<dbReference type="PANTHER" id="PTHR31315">
    <property type="entry name" value="PROTEIN SIP5"/>
    <property type="match status" value="1"/>
</dbReference>
<feature type="compositionally biased region" description="Low complexity" evidence="3">
    <location>
        <begin position="576"/>
        <end position="589"/>
    </location>
</feature>
<evidence type="ECO:0000256" key="2">
    <source>
        <dbReference type="PROSITE-ProRule" id="PRU00175"/>
    </source>
</evidence>
<feature type="region of interest" description="Disordered" evidence="3">
    <location>
        <begin position="524"/>
        <end position="628"/>
    </location>
</feature>
<evidence type="ECO:0000259" key="4">
    <source>
        <dbReference type="PROSITE" id="PS50089"/>
    </source>
</evidence>
<feature type="region of interest" description="Disordered" evidence="3">
    <location>
        <begin position="268"/>
        <end position="314"/>
    </location>
</feature>
<feature type="compositionally biased region" description="Low complexity" evidence="3">
    <location>
        <begin position="20"/>
        <end position="52"/>
    </location>
</feature>
<dbReference type="PROSITE" id="PS50330">
    <property type="entry name" value="UIM"/>
    <property type="match status" value="1"/>
</dbReference>
<organism evidence="5 6">
    <name type="scientific">Rhodotorula taiwanensis</name>
    <dbReference type="NCBI Taxonomy" id="741276"/>
    <lineage>
        <taxon>Eukaryota</taxon>
        <taxon>Fungi</taxon>
        <taxon>Dikarya</taxon>
        <taxon>Basidiomycota</taxon>
        <taxon>Pucciniomycotina</taxon>
        <taxon>Microbotryomycetes</taxon>
        <taxon>Sporidiobolales</taxon>
        <taxon>Sporidiobolaceae</taxon>
        <taxon>Rhodotorula</taxon>
    </lineage>
</organism>
<evidence type="ECO:0000313" key="5">
    <source>
        <dbReference type="EMBL" id="POY76626.1"/>
    </source>
</evidence>
<dbReference type="CDD" id="cd24139">
    <property type="entry name" value="SIP5-like"/>
    <property type="match status" value="1"/>
</dbReference>
<dbReference type="PANTHER" id="PTHR31315:SF1">
    <property type="entry name" value="PROTEIN SIP5"/>
    <property type="match status" value="1"/>
</dbReference>
<feature type="domain" description="RING-type" evidence="4">
    <location>
        <begin position="207"/>
        <end position="256"/>
    </location>
</feature>
<dbReference type="InterPro" id="IPR003903">
    <property type="entry name" value="UIM_dom"/>
</dbReference>
<reference evidence="5 6" key="1">
    <citation type="journal article" date="2018" name="Front. Microbiol.">
        <title>Prospects for Fungal Bioremediation of Acidic Radioactive Waste Sites: Characterization and Genome Sequence of Rhodotorula taiwanensis MD1149.</title>
        <authorList>
            <person name="Tkavc R."/>
            <person name="Matrosova V.Y."/>
            <person name="Grichenko O.E."/>
            <person name="Gostincar C."/>
            <person name="Volpe R.P."/>
            <person name="Klimenkova P."/>
            <person name="Gaidamakova E.K."/>
            <person name="Zhou C.E."/>
            <person name="Stewart B.J."/>
            <person name="Lyman M.G."/>
            <person name="Malfatti S.A."/>
            <person name="Rubinfeld B."/>
            <person name="Courtot M."/>
            <person name="Singh J."/>
            <person name="Dalgard C.L."/>
            <person name="Hamilton T."/>
            <person name="Frey K.G."/>
            <person name="Gunde-Cimerman N."/>
            <person name="Dugan L."/>
            <person name="Daly M.J."/>
        </authorList>
    </citation>
    <scope>NUCLEOTIDE SEQUENCE [LARGE SCALE GENOMIC DNA]</scope>
    <source>
        <strain evidence="5 6">MD1149</strain>
    </source>
</reference>
<protein>
    <recommendedName>
        <fullName evidence="4">RING-type domain-containing protein</fullName>
    </recommendedName>
</protein>
<keyword evidence="2" id="KW-0863">Zinc-finger</keyword>
<evidence type="ECO:0000256" key="1">
    <source>
        <dbReference type="ARBA" id="ARBA00010402"/>
    </source>
</evidence>
<feature type="region of interest" description="Disordered" evidence="3">
    <location>
        <begin position="1"/>
        <end position="57"/>
    </location>
</feature>
<dbReference type="InterPro" id="IPR001841">
    <property type="entry name" value="Znf_RING"/>
</dbReference>